<gene>
    <name evidence="1" type="ORF">EAL2_808p07610</name>
</gene>
<name>W8T9C5_PEPAC</name>
<dbReference type="Proteomes" id="UP000019591">
    <property type="component" value="Plasmid EAL2_808p"/>
</dbReference>
<accession>W8T9C5</accession>
<geneLocation type="plasmid" evidence="1 2">
    <name>EAL2_808p</name>
</geneLocation>
<keyword evidence="2" id="KW-1185">Reference proteome</keyword>
<evidence type="ECO:0000313" key="1">
    <source>
        <dbReference type="EMBL" id="AHM58264.1"/>
    </source>
</evidence>
<organism evidence="1 2">
    <name type="scientific">Peptoclostridium acidaminophilum DSM 3953</name>
    <dbReference type="NCBI Taxonomy" id="1286171"/>
    <lineage>
        <taxon>Bacteria</taxon>
        <taxon>Bacillati</taxon>
        <taxon>Bacillota</taxon>
        <taxon>Clostridia</taxon>
        <taxon>Peptostreptococcales</taxon>
        <taxon>Peptoclostridiaceae</taxon>
        <taxon>Peptoclostridium</taxon>
    </lineage>
</organism>
<dbReference type="HOGENOM" id="CLU_3251632_0_0_9"/>
<protein>
    <submittedName>
        <fullName evidence="1">Uncharacterized protein</fullName>
    </submittedName>
</protein>
<sequence>MEQTEKRPFHSMLEGLFSVAFKVIMLIEKKFTKHVDKISGRE</sequence>
<keyword evidence="1" id="KW-0614">Plasmid</keyword>
<dbReference type="AlphaFoldDB" id="W8T9C5"/>
<dbReference type="PATRIC" id="fig|1286171.3.peg.2949"/>
<dbReference type="KEGG" id="eac:EAL2_808p07610"/>
<proteinExistence type="predicted"/>
<evidence type="ECO:0000313" key="2">
    <source>
        <dbReference type="Proteomes" id="UP000019591"/>
    </source>
</evidence>
<reference evidence="1 2" key="1">
    <citation type="journal article" date="2014" name="Genome Announc.">
        <title>Complete Genome Sequence of Amino Acid-Utilizing Eubacterium acidaminophilum al-2 (DSM 3953).</title>
        <authorList>
            <person name="Poehlein A."/>
            <person name="Andreesen J.R."/>
            <person name="Daniel R."/>
        </authorList>
    </citation>
    <scope>NUCLEOTIDE SEQUENCE [LARGE SCALE GENOMIC DNA]</scope>
    <source>
        <strain evidence="1 2">DSM 3953</strain>
        <plasmid evidence="2">Plasmid EAL2_808p</plasmid>
    </source>
</reference>
<dbReference type="EMBL" id="CP007453">
    <property type="protein sequence ID" value="AHM58264.1"/>
    <property type="molecule type" value="Genomic_DNA"/>
</dbReference>